<evidence type="ECO:0000313" key="3">
    <source>
        <dbReference type="EMBL" id="MCK9685410.1"/>
    </source>
</evidence>
<dbReference type="EMBL" id="JAJLJH010000001">
    <property type="protein sequence ID" value="MCK9685410.1"/>
    <property type="molecule type" value="Genomic_DNA"/>
</dbReference>
<comment type="similarity">
    <text evidence="1">Belongs to the TolB family.</text>
</comment>
<proteinExistence type="inferred from homology"/>
<dbReference type="AlphaFoldDB" id="A0A9X1YHB0"/>
<sequence>MTSTSPRLHRSVALFACLAAGGLAATRAAAQPPTLFGQARQVTASITADPSLSPDGRRMVFLTVVAGMQQLFTSDVDGRNVRQITQEPFDHEDPAWSHDGRKIAFVSDANGGQVIAMMNPDGTGVEALSPATVHAIHPSWTPDSASVLYCTTDDLDPPRKNESDIYRVDVATRAVTRLITGGINTYPAMSPDGRRIAFRKIIDGGNSEVFVADADGSNPHNLTHDPAFDGWPAWSPDGSRIAFASNRGGNQQIYVMDADGSHVTRVVHKEGRATAPTWSPDGKALYFPICAKADGVVGCEIFSAQLEAKR</sequence>
<dbReference type="PANTHER" id="PTHR36842:SF1">
    <property type="entry name" value="PROTEIN TOLB"/>
    <property type="match status" value="1"/>
</dbReference>
<dbReference type="InterPro" id="IPR011659">
    <property type="entry name" value="WD40"/>
</dbReference>
<name>A0A9X1YHB0_9BURK</name>
<comment type="caution">
    <text evidence="3">The sequence shown here is derived from an EMBL/GenBank/DDBJ whole genome shotgun (WGS) entry which is preliminary data.</text>
</comment>
<feature type="signal peptide" evidence="2">
    <location>
        <begin position="1"/>
        <end position="30"/>
    </location>
</feature>
<dbReference type="SUPFAM" id="SSF69304">
    <property type="entry name" value="Tricorn protease N-terminal domain"/>
    <property type="match status" value="1"/>
</dbReference>
<dbReference type="Proteomes" id="UP001139353">
    <property type="component" value="Unassembled WGS sequence"/>
</dbReference>
<reference evidence="3" key="1">
    <citation type="submission" date="2021-11" db="EMBL/GenBank/DDBJ databases">
        <title>BS-T2-15 a new species belonging to the Comamonadaceae family isolated from the soil of a French oak forest.</title>
        <authorList>
            <person name="Mieszkin S."/>
            <person name="Alain K."/>
        </authorList>
    </citation>
    <scope>NUCLEOTIDE SEQUENCE</scope>
    <source>
        <strain evidence="3">BS-T2-15</strain>
    </source>
</reference>
<organism evidence="3 4">
    <name type="scientific">Scleromatobacter humisilvae</name>
    <dbReference type="NCBI Taxonomy" id="2897159"/>
    <lineage>
        <taxon>Bacteria</taxon>
        <taxon>Pseudomonadati</taxon>
        <taxon>Pseudomonadota</taxon>
        <taxon>Betaproteobacteria</taxon>
        <taxon>Burkholderiales</taxon>
        <taxon>Sphaerotilaceae</taxon>
        <taxon>Scleromatobacter</taxon>
    </lineage>
</organism>
<dbReference type="InterPro" id="IPR011042">
    <property type="entry name" value="6-blade_b-propeller_TolB-like"/>
</dbReference>
<accession>A0A9X1YHB0</accession>
<evidence type="ECO:0000256" key="2">
    <source>
        <dbReference type="SAM" id="SignalP"/>
    </source>
</evidence>
<feature type="chain" id="PRO_5040857247" evidence="2">
    <location>
        <begin position="31"/>
        <end position="310"/>
    </location>
</feature>
<dbReference type="Gene3D" id="2.130.10.10">
    <property type="entry name" value="YVTN repeat-like/Quinoprotein amine dehydrogenase"/>
    <property type="match status" value="1"/>
</dbReference>
<dbReference type="InterPro" id="IPR015943">
    <property type="entry name" value="WD40/YVTN_repeat-like_dom_sf"/>
</dbReference>
<dbReference type="PANTHER" id="PTHR36842">
    <property type="entry name" value="PROTEIN TOLB HOMOLOG"/>
    <property type="match status" value="1"/>
</dbReference>
<keyword evidence="4" id="KW-1185">Reference proteome</keyword>
<protein>
    <submittedName>
        <fullName evidence="3">LpqB family beta-propeller domain-containing protein</fullName>
    </submittedName>
</protein>
<dbReference type="Pfam" id="PF07676">
    <property type="entry name" value="PD40"/>
    <property type="match status" value="5"/>
</dbReference>
<gene>
    <name evidence="3" type="ORF">LPC04_06785</name>
</gene>
<dbReference type="RefSeq" id="WP_275681413.1">
    <property type="nucleotide sequence ID" value="NZ_JAJLJH010000001.1"/>
</dbReference>
<dbReference type="Gene3D" id="2.120.10.30">
    <property type="entry name" value="TolB, C-terminal domain"/>
    <property type="match status" value="1"/>
</dbReference>
<evidence type="ECO:0000256" key="1">
    <source>
        <dbReference type="ARBA" id="ARBA00009820"/>
    </source>
</evidence>
<keyword evidence="2" id="KW-0732">Signal</keyword>
<evidence type="ECO:0000313" key="4">
    <source>
        <dbReference type="Proteomes" id="UP001139353"/>
    </source>
</evidence>